<name>A0A0A8VD14_YERRU</name>
<accession>A0A0A8VD14</accession>
<sequence>MNVVVGNAPKLSVPSAKPLESVGLPLTIQALVNVSVAPMVPVVVPAASAELRKSKGIPREQRRWFFFITYP</sequence>
<evidence type="ECO:0000313" key="1">
    <source>
        <dbReference type="EMBL" id="CEK25864.1"/>
    </source>
</evidence>
<reference evidence="1" key="1">
    <citation type="journal article" date="2015" name="Genome Announc.">
        <title>Complete Genome Sequence of Yersinia ruckeri Strain CSF007-82, Etiologic Agent of Red Mouth Disease in Salmonid Fish.</title>
        <authorList>
            <person name="Nelson M.C."/>
            <person name="LaPatra S.E."/>
            <person name="Welch T.J."/>
            <person name="Graf J."/>
        </authorList>
    </citation>
    <scope>NUCLEOTIDE SEQUENCE</scope>
    <source>
        <strain evidence="1">CSF007-82</strain>
    </source>
</reference>
<organism evidence="1">
    <name type="scientific">Yersinia ruckeri</name>
    <dbReference type="NCBI Taxonomy" id="29486"/>
    <lineage>
        <taxon>Bacteria</taxon>
        <taxon>Pseudomonadati</taxon>
        <taxon>Pseudomonadota</taxon>
        <taxon>Gammaproteobacteria</taxon>
        <taxon>Enterobacterales</taxon>
        <taxon>Yersiniaceae</taxon>
        <taxon>Yersinia</taxon>
    </lineage>
</organism>
<proteinExistence type="predicted"/>
<dbReference type="AlphaFoldDB" id="A0A0A8VD14"/>
<gene>
    <name evidence="1" type="ORF">CSF007_0345</name>
</gene>
<dbReference type="EMBL" id="LN681231">
    <property type="protein sequence ID" value="CEK25864.1"/>
    <property type="molecule type" value="Genomic_DNA"/>
</dbReference>
<protein>
    <submittedName>
        <fullName evidence="1">Uncharacterized protein</fullName>
    </submittedName>
</protein>